<proteinExistence type="predicted"/>
<dbReference type="EMBL" id="JBHMDM010000002">
    <property type="protein sequence ID" value="MFB9376081.1"/>
    <property type="molecule type" value="Genomic_DNA"/>
</dbReference>
<sequence>MPSEPASSPDDALAAVRDAYERTLAARTARYTCRMPAEGPAETTAHGCTDLTTGAATMTSVFPTPPAPPVGDGLLVLDGLISLPGRTTPDEQTAHALLVPQGESLTMVLLPGPPVPDEAGCWTAPPGATRLPLERDPVLGSLAATFCWLAAVAAAEPAATPGRFRVRLELARLVDAATPERRDAVRSTLDEVRAGLSSGSVEGVVQVDPGSGLVTSVVTEGDSVRLDLHDHGVDVRVAVLPEPGPA</sequence>
<protein>
    <submittedName>
        <fullName evidence="1">Uncharacterized protein</fullName>
    </submittedName>
</protein>
<organism evidence="1 2">
    <name type="scientific">Kineococcus gynurae</name>
    <dbReference type="NCBI Taxonomy" id="452979"/>
    <lineage>
        <taxon>Bacteria</taxon>
        <taxon>Bacillati</taxon>
        <taxon>Actinomycetota</taxon>
        <taxon>Actinomycetes</taxon>
        <taxon>Kineosporiales</taxon>
        <taxon>Kineosporiaceae</taxon>
        <taxon>Kineococcus</taxon>
    </lineage>
</organism>
<evidence type="ECO:0000313" key="2">
    <source>
        <dbReference type="Proteomes" id="UP001589748"/>
    </source>
</evidence>
<evidence type="ECO:0000313" key="1">
    <source>
        <dbReference type="EMBL" id="MFB9376081.1"/>
    </source>
</evidence>
<dbReference type="Proteomes" id="UP001589748">
    <property type="component" value="Unassembled WGS sequence"/>
</dbReference>
<comment type="caution">
    <text evidence="1">The sequence shown here is derived from an EMBL/GenBank/DDBJ whole genome shotgun (WGS) entry which is preliminary data.</text>
</comment>
<keyword evidence="2" id="KW-1185">Reference proteome</keyword>
<gene>
    <name evidence="1" type="ORF">ACFFVI_03780</name>
</gene>
<accession>A0ABV5LPX2</accession>
<dbReference type="RefSeq" id="WP_380134520.1">
    <property type="nucleotide sequence ID" value="NZ_JBHLUI010000002.1"/>
</dbReference>
<name>A0ABV5LPX2_9ACTN</name>
<reference evidence="1 2" key="1">
    <citation type="submission" date="2024-09" db="EMBL/GenBank/DDBJ databases">
        <authorList>
            <person name="Sun Q."/>
            <person name="Mori K."/>
        </authorList>
    </citation>
    <scope>NUCLEOTIDE SEQUENCE [LARGE SCALE GENOMIC DNA]</scope>
    <source>
        <strain evidence="1 2">TISTR 1856</strain>
    </source>
</reference>